<accession>A0A497XJ87</accession>
<dbReference type="EMBL" id="RCCI01000004">
    <property type="protein sequence ID" value="RLJ67934.1"/>
    <property type="molecule type" value="Genomic_DNA"/>
</dbReference>
<dbReference type="Proteomes" id="UP000268908">
    <property type="component" value="Unassembled WGS sequence"/>
</dbReference>
<name>A0A497XJ87_9PROT</name>
<comment type="caution">
    <text evidence="2">The sequence shown here is derived from an EMBL/GenBank/DDBJ whole genome shotgun (WGS) entry which is preliminary data.</text>
</comment>
<dbReference type="PANTHER" id="PTHR39555">
    <property type="entry name" value="FIMBRIAL ASSEMBLY PROTEIN PILO-LIKE PROTEIN-RELATED"/>
    <property type="match status" value="1"/>
</dbReference>
<dbReference type="PIRSF" id="PIRSF016482">
    <property type="entry name" value="PilO"/>
    <property type="match status" value="1"/>
</dbReference>
<dbReference type="GO" id="GO:0043107">
    <property type="term" value="P:type IV pilus-dependent motility"/>
    <property type="evidence" value="ECO:0007669"/>
    <property type="project" value="InterPro"/>
</dbReference>
<evidence type="ECO:0000313" key="2">
    <source>
        <dbReference type="EMBL" id="RLJ67934.1"/>
    </source>
</evidence>
<dbReference type="Gene3D" id="1.10.287.540">
    <property type="entry name" value="Helix hairpin bin"/>
    <property type="match status" value="1"/>
</dbReference>
<organism evidence="2 3">
    <name type="scientific">Sulfurisoma sediminicola</name>
    <dbReference type="NCBI Taxonomy" id="1381557"/>
    <lineage>
        <taxon>Bacteria</taxon>
        <taxon>Pseudomonadati</taxon>
        <taxon>Pseudomonadota</taxon>
        <taxon>Betaproteobacteria</taxon>
        <taxon>Nitrosomonadales</taxon>
        <taxon>Sterolibacteriaceae</taxon>
        <taxon>Sulfurisoma</taxon>
    </lineage>
</organism>
<dbReference type="InterPro" id="IPR014717">
    <property type="entry name" value="Transl_elong_EF1B/ribsomal_bS6"/>
</dbReference>
<protein>
    <submittedName>
        <fullName evidence="2">Type IV pilus assembly protein PilO</fullName>
    </submittedName>
</protein>
<keyword evidence="1" id="KW-0472">Membrane</keyword>
<evidence type="ECO:0000256" key="1">
    <source>
        <dbReference type="SAM" id="Phobius"/>
    </source>
</evidence>
<keyword evidence="1" id="KW-1133">Transmembrane helix</keyword>
<dbReference type="GO" id="GO:0043683">
    <property type="term" value="P:type IV pilus assembly"/>
    <property type="evidence" value="ECO:0007669"/>
    <property type="project" value="InterPro"/>
</dbReference>
<reference evidence="2 3" key="1">
    <citation type="submission" date="2018-10" db="EMBL/GenBank/DDBJ databases">
        <title>Genomic Encyclopedia of Type Strains, Phase IV (KMG-IV): sequencing the most valuable type-strain genomes for metagenomic binning, comparative biology and taxonomic classification.</title>
        <authorList>
            <person name="Goeker M."/>
        </authorList>
    </citation>
    <scope>NUCLEOTIDE SEQUENCE [LARGE SCALE GENOMIC DNA]</scope>
    <source>
        <strain evidence="2 3">DSM 26916</strain>
    </source>
</reference>
<gene>
    <name evidence="2" type="ORF">DFR35_0488</name>
</gene>
<feature type="transmembrane region" description="Helical" evidence="1">
    <location>
        <begin position="38"/>
        <end position="61"/>
    </location>
</feature>
<dbReference type="AlphaFoldDB" id="A0A497XJ87"/>
<keyword evidence="1" id="KW-0812">Transmembrane</keyword>
<dbReference type="RefSeq" id="WP_306307950.1">
    <property type="nucleotide sequence ID" value="NZ_BHVV01000001.1"/>
</dbReference>
<keyword evidence="3" id="KW-1185">Reference proteome</keyword>
<dbReference type="Gene3D" id="3.30.70.60">
    <property type="match status" value="1"/>
</dbReference>
<evidence type="ECO:0000313" key="3">
    <source>
        <dbReference type="Proteomes" id="UP000268908"/>
    </source>
</evidence>
<dbReference type="PANTHER" id="PTHR39555:SF1">
    <property type="entry name" value="TYPE IV PILUS INNER MEMBRANE COMPONENT PILO"/>
    <property type="match status" value="1"/>
</dbReference>
<dbReference type="InterPro" id="IPR007445">
    <property type="entry name" value="PilO"/>
</dbReference>
<proteinExistence type="predicted"/>
<dbReference type="Pfam" id="PF04350">
    <property type="entry name" value="PilO"/>
    <property type="match status" value="1"/>
</dbReference>
<sequence>MKKISAPKLALNLPKIDFQRLAADFKTLDPKDPGLWPLLPKIVILVGTFIALIGASAWFGWRDQLDQLAGKQQEQEKLKEEWLGKKKQAINLDAHRKQLAEIDQKFGALLKQLPNKTEMESLLIDINQAGLGRGLYFEMFKPGGESRRDFYAELPIQLKLTGSYHDLGAFAGDIAKLSRIVTLNDVNLVPVKEGVMTLDVTAKTFRYLDDQELAAARKTQSKGAPK</sequence>